<proteinExistence type="predicted"/>
<dbReference type="PANTHER" id="PTHR31465">
    <property type="entry name" value="PROTEIN RTA1-RELATED"/>
    <property type="match status" value="1"/>
</dbReference>
<keyword evidence="4 5" id="KW-0472">Membrane</keyword>
<evidence type="ECO:0000256" key="4">
    <source>
        <dbReference type="ARBA" id="ARBA00023136"/>
    </source>
</evidence>
<reference evidence="7" key="1">
    <citation type="journal article" date="2013" name="New Phytol.">
        <title>Comparative genomic and transcriptomic analyses reveal the hemibiotrophic stage shift of Colletotrichum fungi.</title>
        <authorList>
            <person name="Gan P."/>
            <person name="Ikeda K."/>
            <person name="Irieda H."/>
            <person name="Narusaka M."/>
            <person name="O'Connell R.J."/>
            <person name="Narusaka Y."/>
            <person name="Takano Y."/>
            <person name="Kubo Y."/>
            <person name="Shirasu K."/>
        </authorList>
    </citation>
    <scope>NUCLEOTIDE SEQUENCE [LARGE SCALE GENOMIC DNA]</scope>
    <source>
        <strain evidence="7">104-T / ATCC 96160 / CBS 514.97 / LARS 414 / MAFF 240422</strain>
    </source>
</reference>
<feature type="transmembrane region" description="Helical" evidence="5">
    <location>
        <begin position="36"/>
        <end position="57"/>
    </location>
</feature>
<evidence type="ECO:0000313" key="6">
    <source>
        <dbReference type="EMBL" id="TDZ14834.1"/>
    </source>
</evidence>
<feature type="transmembrane region" description="Helical" evidence="5">
    <location>
        <begin position="69"/>
        <end position="93"/>
    </location>
</feature>
<keyword evidence="2 5" id="KW-0812">Transmembrane</keyword>
<evidence type="ECO:0000256" key="3">
    <source>
        <dbReference type="ARBA" id="ARBA00022989"/>
    </source>
</evidence>
<evidence type="ECO:0008006" key="8">
    <source>
        <dbReference type="Google" id="ProtNLM"/>
    </source>
</evidence>
<accession>A0A484F9X5</accession>
<name>A0A484F9X5_COLOR</name>
<dbReference type="InterPro" id="IPR007568">
    <property type="entry name" value="RTA1"/>
</dbReference>
<sequence length="137" mass="14864">MIWLGIGTTFDILGYWGRIKLAENLWSLNAFVQQSLTLLPAPMLVAAAGSVTFKHIVNRYGPRWSILRPFLYAWVFVGTEFLSIFIQIVGGGWTTASAAGGGNETMAKFGEKLVIGGVAFQVVNIAMCRGPMSAYTA</sequence>
<keyword evidence="7" id="KW-1185">Reference proteome</keyword>
<evidence type="ECO:0000313" key="7">
    <source>
        <dbReference type="Proteomes" id="UP000014480"/>
    </source>
</evidence>
<keyword evidence="3 5" id="KW-1133">Transmembrane helix</keyword>
<reference evidence="7" key="2">
    <citation type="journal article" date="2019" name="Mol. Plant Microbe Interact.">
        <title>Genome sequence resources for four phytopathogenic fungi from the Colletotrichum orbiculare species complex.</title>
        <authorList>
            <person name="Gan P."/>
            <person name="Tsushima A."/>
            <person name="Narusaka M."/>
            <person name="Narusaka Y."/>
            <person name="Takano Y."/>
            <person name="Kubo Y."/>
            <person name="Shirasu K."/>
        </authorList>
    </citation>
    <scope>GENOME REANNOTATION</scope>
    <source>
        <strain evidence="7">104-T / ATCC 96160 / CBS 514.97 / LARS 414 / MAFF 240422</strain>
    </source>
</reference>
<evidence type="ECO:0000256" key="2">
    <source>
        <dbReference type="ARBA" id="ARBA00022692"/>
    </source>
</evidence>
<organism evidence="6 7">
    <name type="scientific">Colletotrichum orbiculare (strain 104-T / ATCC 96160 / CBS 514.97 / LARS 414 / MAFF 240422)</name>
    <name type="common">Cucumber anthracnose fungus</name>
    <name type="synonym">Colletotrichum lagenarium</name>
    <dbReference type="NCBI Taxonomy" id="1213857"/>
    <lineage>
        <taxon>Eukaryota</taxon>
        <taxon>Fungi</taxon>
        <taxon>Dikarya</taxon>
        <taxon>Ascomycota</taxon>
        <taxon>Pezizomycotina</taxon>
        <taxon>Sordariomycetes</taxon>
        <taxon>Hypocreomycetidae</taxon>
        <taxon>Glomerellales</taxon>
        <taxon>Glomerellaceae</taxon>
        <taxon>Colletotrichum</taxon>
        <taxon>Colletotrichum orbiculare species complex</taxon>
    </lineage>
</organism>
<dbReference type="Proteomes" id="UP000014480">
    <property type="component" value="Unassembled WGS sequence"/>
</dbReference>
<dbReference type="PANTHER" id="PTHR31465:SF8">
    <property type="entry name" value="DOMAIN PROTEIN, PUTATIVE (AFU_ORTHOLOGUE AFUA_6G14140)-RELATED"/>
    <property type="match status" value="1"/>
</dbReference>
<dbReference type="OrthoDB" id="4521223at2759"/>
<evidence type="ECO:0000256" key="5">
    <source>
        <dbReference type="SAM" id="Phobius"/>
    </source>
</evidence>
<dbReference type="GO" id="GO:0005886">
    <property type="term" value="C:plasma membrane"/>
    <property type="evidence" value="ECO:0007669"/>
    <property type="project" value="TreeGrafter"/>
</dbReference>
<dbReference type="AlphaFoldDB" id="A0A484F9X5"/>
<dbReference type="GO" id="GO:0000324">
    <property type="term" value="C:fungal-type vacuole"/>
    <property type="evidence" value="ECO:0007669"/>
    <property type="project" value="TreeGrafter"/>
</dbReference>
<feature type="transmembrane region" description="Helical" evidence="5">
    <location>
        <begin position="113"/>
        <end position="132"/>
    </location>
</feature>
<protein>
    <recommendedName>
        <fullName evidence="8">Rta1 domain-containing protein</fullName>
    </recommendedName>
</protein>
<gene>
    <name evidence="6" type="ORF">Cob_v012217</name>
</gene>
<comment type="caution">
    <text evidence="6">The sequence shown here is derived from an EMBL/GenBank/DDBJ whole genome shotgun (WGS) entry which is preliminary data.</text>
</comment>
<evidence type="ECO:0000256" key="1">
    <source>
        <dbReference type="ARBA" id="ARBA00004141"/>
    </source>
</evidence>
<dbReference type="Pfam" id="PF04479">
    <property type="entry name" value="RTA1"/>
    <property type="match status" value="1"/>
</dbReference>
<comment type="subcellular location">
    <subcellularLocation>
        <location evidence="1">Membrane</location>
        <topology evidence="1">Multi-pass membrane protein</topology>
    </subcellularLocation>
</comment>
<dbReference type="EMBL" id="AMCV02000047">
    <property type="protein sequence ID" value="TDZ14834.1"/>
    <property type="molecule type" value="Genomic_DNA"/>
</dbReference>